<accession>A0A081NJD9</accession>
<evidence type="ECO:0000313" key="1">
    <source>
        <dbReference type="EMBL" id="KEQ18562.1"/>
    </source>
</evidence>
<dbReference type="AlphaFoldDB" id="A0A081NJD9"/>
<keyword evidence="2" id="KW-1185">Reference proteome</keyword>
<reference evidence="1 2" key="1">
    <citation type="submission" date="2014-06" db="EMBL/GenBank/DDBJ databases">
        <title>Whole Genome Sequences of Three Symbiotic Endozoicomonas Bacteria.</title>
        <authorList>
            <person name="Neave M.J."/>
            <person name="Apprill A."/>
            <person name="Voolstra C.R."/>
        </authorList>
    </citation>
    <scope>NUCLEOTIDE SEQUENCE [LARGE SCALE GENOMIC DNA]</scope>
    <source>
        <strain evidence="1 2">DSM 25634</strain>
    </source>
</reference>
<sequence length="88" mass="9766">MGLTRKCCHGGERASEKPTSDARFFSFTSENEYLSISAVYSLTGATDHFLSTSLQPVRQELESMKTLTHLQQPAVLPHCIIILTPRPS</sequence>
<proteinExistence type="predicted"/>
<evidence type="ECO:0000313" key="2">
    <source>
        <dbReference type="Proteomes" id="UP000028073"/>
    </source>
</evidence>
<protein>
    <submittedName>
        <fullName evidence="1">Uncharacterized protein</fullName>
    </submittedName>
</protein>
<organism evidence="1 2">
    <name type="scientific">Endozoicomonas numazuensis</name>
    <dbReference type="NCBI Taxonomy" id="1137799"/>
    <lineage>
        <taxon>Bacteria</taxon>
        <taxon>Pseudomonadati</taxon>
        <taxon>Pseudomonadota</taxon>
        <taxon>Gammaproteobacteria</taxon>
        <taxon>Oceanospirillales</taxon>
        <taxon>Endozoicomonadaceae</taxon>
        <taxon>Endozoicomonas</taxon>
    </lineage>
</organism>
<dbReference type="Proteomes" id="UP000028073">
    <property type="component" value="Unassembled WGS sequence"/>
</dbReference>
<dbReference type="EMBL" id="JOKH01000002">
    <property type="protein sequence ID" value="KEQ18562.1"/>
    <property type="molecule type" value="Genomic_DNA"/>
</dbReference>
<gene>
    <name evidence="1" type="ORF">GZ78_13980</name>
</gene>
<comment type="caution">
    <text evidence="1">The sequence shown here is derived from an EMBL/GenBank/DDBJ whole genome shotgun (WGS) entry which is preliminary data.</text>
</comment>
<name>A0A081NJD9_9GAMM</name>